<dbReference type="Proteomes" id="UP000438288">
    <property type="component" value="Unassembled WGS sequence"/>
</dbReference>
<organism evidence="1 2">
    <name type="scientific">Bacteroides xylanisolvens</name>
    <dbReference type="NCBI Taxonomy" id="371601"/>
    <lineage>
        <taxon>Bacteria</taxon>
        <taxon>Pseudomonadati</taxon>
        <taxon>Bacteroidota</taxon>
        <taxon>Bacteroidia</taxon>
        <taxon>Bacteroidales</taxon>
        <taxon>Bacteroidaceae</taxon>
        <taxon>Bacteroides</taxon>
    </lineage>
</organism>
<accession>A0A7J5Q920</accession>
<name>A0A7J5Q920_9BACE</name>
<protein>
    <recommendedName>
        <fullName evidence="3">DUF1292 domain-containing protein</fullName>
    </recommendedName>
</protein>
<proteinExistence type="predicted"/>
<evidence type="ECO:0000313" key="1">
    <source>
        <dbReference type="EMBL" id="KAB6337856.1"/>
    </source>
</evidence>
<gene>
    <name evidence="1" type="ORF">GAZ43_16930</name>
</gene>
<dbReference type="RefSeq" id="WP_118161039.1">
    <property type="nucleotide sequence ID" value="NZ_JAQCOS010000009.1"/>
</dbReference>
<dbReference type="EMBL" id="WDCP01000045">
    <property type="protein sequence ID" value="KAB6337856.1"/>
    <property type="molecule type" value="Genomic_DNA"/>
</dbReference>
<evidence type="ECO:0008006" key="3">
    <source>
        <dbReference type="Google" id="ProtNLM"/>
    </source>
</evidence>
<evidence type="ECO:0000313" key="2">
    <source>
        <dbReference type="Proteomes" id="UP000438288"/>
    </source>
</evidence>
<comment type="caution">
    <text evidence="1">The sequence shown here is derived from an EMBL/GenBank/DDBJ whole genome shotgun (WGS) entry which is preliminary data.</text>
</comment>
<reference evidence="1 2" key="1">
    <citation type="journal article" date="2019" name="Nat. Med.">
        <title>A library of human gut bacterial isolates paired with longitudinal multiomics data enables mechanistic microbiome research.</title>
        <authorList>
            <person name="Poyet M."/>
            <person name="Groussin M."/>
            <person name="Gibbons S.M."/>
            <person name="Avila-Pacheco J."/>
            <person name="Jiang X."/>
            <person name="Kearney S.M."/>
            <person name="Perrotta A.R."/>
            <person name="Berdy B."/>
            <person name="Zhao S."/>
            <person name="Lieberman T.D."/>
            <person name="Swanson P.K."/>
            <person name="Smith M."/>
            <person name="Roesemann S."/>
            <person name="Alexander J.E."/>
            <person name="Rich S.A."/>
            <person name="Livny J."/>
            <person name="Vlamakis H."/>
            <person name="Clish C."/>
            <person name="Bullock K."/>
            <person name="Deik A."/>
            <person name="Scott J."/>
            <person name="Pierce K.A."/>
            <person name="Xavier R.J."/>
            <person name="Alm E.J."/>
        </authorList>
    </citation>
    <scope>NUCLEOTIDE SEQUENCE [LARGE SCALE GENOMIC DNA]</scope>
    <source>
        <strain evidence="1 2">BIOML-A16</strain>
    </source>
</reference>
<dbReference type="AlphaFoldDB" id="A0A7J5Q920"/>
<sequence length="84" mass="9676">MDKNVEAIATEFLKGTEGFKLIKLENYKNYVVYLAFPDGVTGEINVGRPIYVLIDELGKARYATYEENHEILMRSNPDEEEDED</sequence>